<dbReference type="GO" id="GO:0005737">
    <property type="term" value="C:cytoplasm"/>
    <property type="evidence" value="ECO:0007669"/>
    <property type="project" value="UniProtKB-ARBA"/>
</dbReference>
<dbReference type="GO" id="GO:0005840">
    <property type="term" value="C:ribosome"/>
    <property type="evidence" value="ECO:0007669"/>
    <property type="project" value="UniProtKB-KW"/>
</dbReference>
<reference evidence="6 7" key="2">
    <citation type="submission" date="2013-09" db="EMBL/GenBank/DDBJ databases">
        <title>Whole genome comparison of six Crocosphaera watsonii strains with differing phenotypes.</title>
        <authorList>
            <person name="Bench S.R."/>
            <person name="Heller P."/>
            <person name="Frank I."/>
            <person name="Arciniega M."/>
            <person name="Shilova I.N."/>
            <person name="Zehr J.P."/>
        </authorList>
    </citation>
    <scope>NUCLEOTIDE SEQUENCE [LARGE SCALE GENOMIC DNA]</scope>
    <source>
        <strain evidence="6 7">WH 0401</strain>
    </source>
</reference>
<keyword evidence="4 6" id="KW-0689">Ribosomal protein</keyword>
<dbReference type="NCBIfam" id="TIGR00166">
    <property type="entry name" value="S6"/>
    <property type="match status" value="1"/>
</dbReference>
<dbReference type="CDD" id="cd15487">
    <property type="entry name" value="bS6_chloro_cyano"/>
    <property type="match status" value="1"/>
</dbReference>
<evidence type="ECO:0000256" key="4">
    <source>
        <dbReference type="HAMAP-Rule" id="MF_00360"/>
    </source>
</evidence>
<dbReference type="Proteomes" id="UP000018198">
    <property type="component" value="Unassembled WGS sequence"/>
</dbReference>
<keyword evidence="4" id="KW-0699">rRNA-binding</keyword>
<evidence type="ECO:0000313" key="6">
    <source>
        <dbReference type="EMBL" id="CCQ63380.1"/>
    </source>
</evidence>
<comment type="similarity">
    <text evidence="1 4">Belongs to the bacterial ribosomal protein bS6 family.</text>
</comment>
<dbReference type="InterPro" id="IPR020814">
    <property type="entry name" value="Ribosomal_S6_plastid/chlpt"/>
</dbReference>
<dbReference type="InterPro" id="IPR014717">
    <property type="entry name" value="Transl_elong_EF1B/ribsomal_bS6"/>
</dbReference>
<dbReference type="GO" id="GO:0070181">
    <property type="term" value="F:small ribosomal subunit rRNA binding"/>
    <property type="evidence" value="ECO:0007669"/>
    <property type="project" value="TreeGrafter"/>
</dbReference>
<dbReference type="InterPro" id="IPR000529">
    <property type="entry name" value="Ribosomal_bS6"/>
</dbReference>
<accession>T2JDT5</accession>
<dbReference type="RefSeq" id="WP_021836474.1">
    <property type="nucleotide sequence ID" value="NZ_CAQM01000698.1"/>
</dbReference>
<dbReference type="GO" id="GO:0006412">
    <property type="term" value="P:translation"/>
    <property type="evidence" value="ECO:0007669"/>
    <property type="project" value="UniProtKB-UniRule"/>
</dbReference>
<proteinExistence type="inferred from homology"/>
<dbReference type="InterPro" id="IPR035980">
    <property type="entry name" value="Ribosomal_bS6_sf"/>
</dbReference>
<dbReference type="PANTHER" id="PTHR21011">
    <property type="entry name" value="MITOCHONDRIAL 28S RIBOSOMAL PROTEIN S6"/>
    <property type="match status" value="1"/>
</dbReference>
<evidence type="ECO:0000313" key="7">
    <source>
        <dbReference type="Proteomes" id="UP000018198"/>
    </source>
</evidence>
<gene>
    <name evidence="4" type="primary">rpsF</name>
    <name evidence="4" type="synonym">rps6</name>
    <name evidence="6" type="ORF">CWATWH0401_4757</name>
</gene>
<evidence type="ECO:0000256" key="3">
    <source>
        <dbReference type="ARBA" id="ARBA00035294"/>
    </source>
</evidence>
<evidence type="ECO:0000256" key="2">
    <source>
        <dbReference type="ARBA" id="ARBA00035104"/>
    </source>
</evidence>
<reference evidence="6 7" key="1">
    <citation type="submission" date="2013-01" db="EMBL/GenBank/DDBJ databases">
        <authorList>
            <person name="Bench S."/>
        </authorList>
    </citation>
    <scope>NUCLEOTIDE SEQUENCE [LARGE SCALE GENOMIC DNA]</scope>
    <source>
        <strain evidence="6 7">WH 0401</strain>
    </source>
</reference>
<keyword evidence="4" id="KW-0694">RNA-binding</keyword>
<dbReference type="Pfam" id="PF01250">
    <property type="entry name" value="Ribosomal_S6"/>
    <property type="match status" value="1"/>
</dbReference>
<evidence type="ECO:0000256" key="1">
    <source>
        <dbReference type="ARBA" id="ARBA00009512"/>
    </source>
</evidence>
<dbReference type="Gene3D" id="3.30.70.60">
    <property type="match status" value="1"/>
</dbReference>
<dbReference type="EMBL" id="CAQM01000698">
    <property type="protein sequence ID" value="CCQ63380.1"/>
    <property type="molecule type" value="Genomic_DNA"/>
</dbReference>
<sequence>MSQSYEMIFILRPDLSEDQVNQALNSYKEFLTTNNATNLEVKIWGKRRLAYPIQKKVDGIYVQFNYEADGTQIAPLERMMRLGEEVMRYLTIRLDTVAPSSEAEEEEGAGAEPVASEA</sequence>
<comment type="function">
    <text evidence="2 4">Binds together with bS18 to 16S ribosomal RNA.</text>
</comment>
<comment type="caution">
    <text evidence="6">The sequence shown here is derived from an EMBL/GenBank/DDBJ whole genome shotgun (WGS) entry which is preliminary data.</text>
</comment>
<keyword evidence="4" id="KW-0687">Ribonucleoprotein</keyword>
<protein>
    <recommendedName>
        <fullName evidence="3 4">Small ribosomal subunit protein bS6</fullName>
    </recommendedName>
</protein>
<dbReference type="HAMAP" id="MF_00360">
    <property type="entry name" value="Ribosomal_bS6"/>
    <property type="match status" value="1"/>
</dbReference>
<organism evidence="6 7">
    <name type="scientific">Crocosphaera watsonii WH 0401</name>
    <dbReference type="NCBI Taxonomy" id="555881"/>
    <lineage>
        <taxon>Bacteria</taxon>
        <taxon>Bacillati</taxon>
        <taxon>Cyanobacteriota</taxon>
        <taxon>Cyanophyceae</taxon>
        <taxon>Oscillatoriophycideae</taxon>
        <taxon>Chroococcales</taxon>
        <taxon>Aphanothecaceae</taxon>
        <taxon>Crocosphaera</taxon>
    </lineage>
</organism>
<dbReference type="AlphaFoldDB" id="T2JDT5"/>
<name>T2JDT5_CROWT</name>
<feature type="region of interest" description="Disordered" evidence="5">
    <location>
        <begin position="98"/>
        <end position="118"/>
    </location>
</feature>
<dbReference type="GO" id="GO:1990904">
    <property type="term" value="C:ribonucleoprotein complex"/>
    <property type="evidence" value="ECO:0007669"/>
    <property type="project" value="UniProtKB-KW"/>
</dbReference>
<dbReference type="PANTHER" id="PTHR21011:SF1">
    <property type="entry name" value="SMALL RIBOSOMAL SUBUNIT PROTEIN BS6M"/>
    <property type="match status" value="1"/>
</dbReference>
<dbReference type="GO" id="GO:0003735">
    <property type="term" value="F:structural constituent of ribosome"/>
    <property type="evidence" value="ECO:0007669"/>
    <property type="project" value="InterPro"/>
</dbReference>
<dbReference type="SUPFAM" id="SSF54995">
    <property type="entry name" value="Ribosomal protein S6"/>
    <property type="match status" value="1"/>
</dbReference>
<evidence type="ECO:0000256" key="5">
    <source>
        <dbReference type="SAM" id="MobiDB-lite"/>
    </source>
</evidence>